<keyword evidence="8 10" id="KW-0694">RNA-binding</keyword>
<dbReference type="Gene3D" id="3.40.50.150">
    <property type="entry name" value="Vaccinia Virus protein VP39"/>
    <property type="match status" value="1"/>
</dbReference>
<evidence type="ECO:0000256" key="6">
    <source>
        <dbReference type="ARBA" id="ARBA00022691"/>
    </source>
</evidence>
<dbReference type="GO" id="GO:0005737">
    <property type="term" value="C:cytoplasm"/>
    <property type="evidence" value="ECO:0007669"/>
    <property type="project" value="UniProtKB-SubCell"/>
</dbReference>
<accession>D8M0X6</accession>
<keyword evidence="4 10" id="KW-0489">Methyltransferase</keyword>
<comment type="subcellular location">
    <subcellularLocation>
        <location evidence="1">Cytoplasm</location>
    </subcellularLocation>
</comment>
<dbReference type="PANTHER" id="PTHR13370:SF3">
    <property type="entry name" value="TRNA (GUANINE(10)-N2)-METHYLTRANSFERASE HOMOLOG"/>
    <property type="match status" value="1"/>
</dbReference>
<dbReference type="Proteomes" id="UP000008312">
    <property type="component" value="Unassembled WGS sequence"/>
</dbReference>
<dbReference type="FunCoup" id="D8M0X6">
    <property type="interactions" value="284"/>
</dbReference>
<dbReference type="RefSeq" id="XP_012895763.1">
    <property type="nucleotide sequence ID" value="XM_013040309.1"/>
</dbReference>
<evidence type="ECO:0000313" key="13">
    <source>
        <dbReference type="EMBL" id="CBK21715.2"/>
    </source>
</evidence>
<proteinExistence type="inferred from homology"/>
<dbReference type="GO" id="GO:0032259">
    <property type="term" value="P:methylation"/>
    <property type="evidence" value="ECO:0007669"/>
    <property type="project" value="UniProtKB-UniRule"/>
</dbReference>
<keyword evidence="14" id="KW-1185">Reference proteome</keyword>
<dbReference type="GO" id="GO:0000049">
    <property type="term" value="F:tRNA binding"/>
    <property type="evidence" value="ECO:0007669"/>
    <property type="project" value="UniProtKB-UniRule"/>
</dbReference>
<organism evidence="13">
    <name type="scientific">Blastocystis hominis</name>
    <dbReference type="NCBI Taxonomy" id="12968"/>
    <lineage>
        <taxon>Eukaryota</taxon>
        <taxon>Sar</taxon>
        <taxon>Stramenopiles</taxon>
        <taxon>Bigyra</taxon>
        <taxon>Opalozoa</taxon>
        <taxon>Opalinata</taxon>
        <taxon>Blastocystidae</taxon>
        <taxon>Blastocystis</taxon>
    </lineage>
</organism>
<feature type="domain" description="tRNA (guanine(10)-N(2))-methyltransferase TRMT11 N-terminal" evidence="12">
    <location>
        <begin position="1"/>
        <end position="173"/>
    </location>
</feature>
<dbReference type="OrthoDB" id="333024at2759"/>
<sequence>MKYLIQFSHSYFQFRIPELNSLLELNGLQPSDCYKIEDYHEESPFLIVSLPSDDVAKKIASRAVLIKTIQEYWMNAPSFENLLERIASVSQEFLPKCSTNQTSWKLDVDSFGKSISSTDQKKYIQSVLDKINLPGPIQMKHPDLLLVLSFDCGHIGEEIKQVYFGRFVASGQRTINRDYDLKRRKYIGPTSTCAELSFLMSNQVLSRPGAVMWDCFAGTGSLLVASTAHGSHCIGTDIDVRVLKGIKKGKKAESVRSNFSQYGLRFPELVRADLSALPLRFRGLIDGILCDPPYGIRAGARKTCSRVGEHPPTEIREGHIPRTEVYDPDDVIVDLLNVAAKTLVLGGRLAYLLPTFGEHGEKEVPEHPCLELVSNSEEKLQTHVSRRLVTMKKTAEYEENKEEEYKEFCRKSIKRNNISYANLKEFVYSKKKEEWYVCLNE</sequence>
<comment type="similarity">
    <text evidence="10">Belongs to the class I-like SAM-binding methyltransferase superfamily. TRM11 methyltransferase family.</text>
</comment>
<dbReference type="GO" id="GO:0043527">
    <property type="term" value="C:tRNA methyltransferase complex"/>
    <property type="evidence" value="ECO:0007669"/>
    <property type="project" value="UniProtKB-ARBA"/>
</dbReference>
<evidence type="ECO:0000313" key="14">
    <source>
        <dbReference type="Proteomes" id="UP000008312"/>
    </source>
</evidence>
<dbReference type="EC" id="2.1.1.214" evidence="9"/>
<dbReference type="InterPro" id="IPR029063">
    <property type="entry name" value="SAM-dependent_MTases_sf"/>
</dbReference>
<dbReference type="InterPro" id="IPR016691">
    <property type="entry name" value="TRMT11"/>
</dbReference>
<keyword evidence="5 10" id="KW-0808">Transferase</keyword>
<dbReference type="PROSITE" id="PS00092">
    <property type="entry name" value="N6_MTASE"/>
    <property type="match status" value="1"/>
</dbReference>
<dbReference type="GeneID" id="24919063"/>
<dbReference type="PANTHER" id="PTHR13370">
    <property type="entry name" value="RNA METHYLASE-RELATED"/>
    <property type="match status" value="1"/>
</dbReference>
<dbReference type="PROSITE" id="PS51627">
    <property type="entry name" value="SAM_MT_TRM11"/>
    <property type="match status" value="1"/>
</dbReference>
<dbReference type="SUPFAM" id="SSF53335">
    <property type="entry name" value="S-adenosyl-L-methionine-dependent methyltransferases"/>
    <property type="match status" value="1"/>
</dbReference>
<evidence type="ECO:0000259" key="12">
    <source>
        <dbReference type="Pfam" id="PF25904"/>
    </source>
</evidence>
<dbReference type="InterPro" id="IPR059073">
    <property type="entry name" value="TRMT11_N"/>
</dbReference>
<dbReference type="AlphaFoldDB" id="D8M0X6"/>
<dbReference type="GO" id="GO:0008033">
    <property type="term" value="P:tRNA processing"/>
    <property type="evidence" value="ECO:0007669"/>
    <property type="project" value="UniProtKB-UniRule"/>
</dbReference>
<evidence type="ECO:0000256" key="4">
    <source>
        <dbReference type="ARBA" id="ARBA00022603"/>
    </source>
</evidence>
<dbReference type="Pfam" id="PF01170">
    <property type="entry name" value="UPF0020"/>
    <property type="match status" value="1"/>
</dbReference>
<evidence type="ECO:0000256" key="9">
    <source>
        <dbReference type="ARBA" id="ARBA00066937"/>
    </source>
</evidence>
<dbReference type="InParanoid" id="D8M0X6"/>
<dbReference type="EMBL" id="FN668644">
    <property type="protein sequence ID" value="CBK21715.2"/>
    <property type="molecule type" value="Genomic_DNA"/>
</dbReference>
<evidence type="ECO:0000256" key="8">
    <source>
        <dbReference type="ARBA" id="ARBA00022884"/>
    </source>
</evidence>
<dbReference type="PIRSF" id="PIRSF017259">
    <property type="entry name" value="tRNA_mtfrase_TRM11"/>
    <property type="match status" value="1"/>
</dbReference>
<feature type="domain" description="Ribosomal RNA large subunit methyltransferase K/L-like methyltransferase" evidence="11">
    <location>
        <begin position="183"/>
        <end position="303"/>
    </location>
</feature>
<evidence type="ECO:0000256" key="2">
    <source>
        <dbReference type="ARBA" id="ARBA00022490"/>
    </source>
</evidence>
<dbReference type="OMA" id="SCNLNRY"/>
<gene>
    <name evidence="13" type="ORF">GSBLH_T00001838001</name>
</gene>
<dbReference type="GO" id="GO:0160102">
    <property type="term" value="F:tRNA (guanine(10)-N2)-methyltransferase activity"/>
    <property type="evidence" value="ECO:0007669"/>
    <property type="project" value="UniProtKB-EC"/>
</dbReference>
<evidence type="ECO:0000256" key="1">
    <source>
        <dbReference type="ARBA" id="ARBA00004496"/>
    </source>
</evidence>
<protein>
    <recommendedName>
        <fullName evidence="9">tRNA (guanine(10)-N(2))-methyltransferase</fullName>
        <ecNumber evidence="9">2.1.1.214</ecNumber>
    </recommendedName>
</protein>
<evidence type="ECO:0000256" key="7">
    <source>
        <dbReference type="ARBA" id="ARBA00022694"/>
    </source>
</evidence>
<keyword evidence="2" id="KW-0963">Cytoplasm</keyword>
<keyword evidence="7 10" id="KW-0819">tRNA processing</keyword>
<evidence type="ECO:0000256" key="5">
    <source>
        <dbReference type="ARBA" id="ARBA00022679"/>
    </source>
</evidence>
<dbReference type="Pfam" id="PF25904">
    <property type="entry name" value="Tmrp11_N"/>
    <property type="match status" value="1"/>
</dbReference>
<evidence type="ECO:0000256" key="3">
    <source>
        <dbReference type="ARBA" id="ARBA00022555"/>
    </source>
</evidence>
<evidence type="ECO:0000256" key="10">
    <source>
        <dbReference type="PROSITE-ProRule" id="PRU00959"/>
    </source>
</evidence>
<dbReference type="InterPro" id="IPR000241">
    <property type="entry name" value="RlmKL-like_Mtase"/>
</dbReference>
<name>D8M0X6_BLAHO</name>
<evidence type="ECO:0000259" key="11">
    <source>
        <dbReference type="Pfam" id="PF01170"/>
    </source>
</evidence>
<keyword evidence="6 10" id="KW-0949">S-adenosyl-L-methionine</keyword>
<keyword evidence="3 10" id="KW-0820">tRNA-binding</keyword>
<reference evidence="13" key="1">
    <citation type="submission" date="2010-02" db="EMBL/GenBank/DDBJ databases">
        <title>Sequencing and annotation of the Blastocystis hominis genome.</title>
        <authorList>
            <person name="Wincker P."/>
        </authorList>
    </citation>
    <scope>NUCLEOTIDE SEQUENCE</scope>
    <source>
        <strain evidence="13">Singapore isolate B</strain>
    </source>
</reference>
<dbReference type="InterPro" id="IPR002052">
    <property type="entry name" value="DNA_methylase_N6_adenine_CS"/>
</dbReference>